<evidence type="ECO:0000259" key="1">
    <source>
        <dbReference type="Pfam" id="PF17868"/>
    </source>
</evidence>
<accession>X0XQ38</accession>
<dbReference type="SUPFAM" id="SSF52540">
    <property type="entry name" value="P-loop containing nucleoside triphosphate hydrolases"/>
    <property type="match status" value="1"/>
</dbReference>
<gene>
    <name evidence="3" type="ORF">S01H1_74677</name>
</gene>
<dbReference type="InterPro" id="IPR045427">
    <property type="entry name" value="MoxR"/>
</dbReference>
<feature type="non-terminal residue" evidence="3">
    <location>
        <position position="240"/>
    </location>
</feature>
<feature type="domain" description="ATPase RavA-like AAA lid" evidence="1">
    <location>
        <begin position="132"/>
        <end position="191"/>
    </location>
</feature>
<sequence length="240" mass="27024">PWAHLAIMDEGLEKQDALVKVEHPIMNERKHINGTVTMDVPLISMFAATNVSIEEAVDGKAAYIDRYHLRFKVGYPDDEEMIKEIRRVTRARRKGLEQGTTVTLKELAAAQKEAMDVEISEEVDNAVGKIYKQCLGRGIIVSPRRLAQLDPVVQAKAWLRGRTKADPSDLRVFEHALWTNECDIEPLQNIIDKEAKSQVNQALELLQDVEGMKTKWQGVAHGDAKRATIAADVKKHVQQL</sequence>
<comment type="caution">
    <text evidence="3">The sequence shown here is derived from an EMBL/GenBank/DDBJ whole genome shotgun (WGS) entry which is preliminary data.</text>
</comment>
<reference evidence="3" key="1">
    <citation type="journal article" date="2014" name="Front. Microbiol.">
        <title>High frequency of phylogenetically diverse reductive dehalogenase-homologous genes in deep subseafloor sedimentary metagenomes.</title>
        <authorList>
            <person name="Kawai M."/>
            <person name="Futagami T."/>
            <person name="Toyoda A."/>
            <person name="Takaki Y."/>
            <person name="Nishi S."/>
            <person name="Hori S."/>
            <person name="Arai W."/>
            <person name="Tsubouchi T."/>
            <person name="Morono Y."/>
            <person name="Uchiyama I."/>
            <person name="Ito T."/>
            <person name="Fujiyama A."/>
            <person name="Inagaki F."/>
            <person name="Takami H."/>
        </authorList>
    </citation>
    <scope>NUCLEOTIDE SEQUENCE</scope>
    <source>
        <strain evidence="3">Expedition CK06-06</strain>
    </source>
</reference>
<evidence type="ECO:0000313" key="3">
    <source>
        <dbReference type="EMBL" id="GAG38783.1"/>
    </source>
</evidence>
<dbReference type="EMBL" id="BARS01049974">
    <property type="protein sequence ID" value="GAG38783.1"/>
    <property type="molecule type" value="Genomic_DNA"/>
</dbReference>
<dbReference type="PANTHER" id="PTHR32204">
    <property type="entry name" value="ATPASE RAVA"/>
    <property type="match status" value="1"/>
</dbReference>
<dbReference type="AlphaFoldDB" id="X0XQ38"/>
<dbReference type="Pfam" id="PF17868">
    <property type="entry name" value="AAA_lid_8"/>
    <property type="match status" value="1"/>
</dbReference>
<dbReference type="InterPro" id="IPR050513">
    <property type="entry name" value="RavA_ATPases"/>
</dbReference>
<dbReference type="InterPro" id="IPR027417">
    <property type="entry name" value="P-loop_NTPase"/>
</dbReference>
<name>X0XQ38_9ZZZZ</name>
<feature type="non-terminal residue" evidence="3">
    <location>
        <position position="1"/>
    </location>
</feature>
<feature type="domain" description="MoxR" evidence="2">
    <location>
        <begin position="1"/>
        <end position="107"/>
    </location>
</feature>
<evidence type="ECO:0000259" key="2">
    <source>
        <dbReference type="Pfam" id="PF20030"/>
    </source>
</evidence>
<protein>
    <submittedName>
        <fullName evidence="3">Uncharacterized protein</fullName>
    </submittedName>
</protein>
<dbReference type="PANTHER" id="PTHR32204:SF0">
    <property type="entry name" value="ATPASE RAVA"/>
    <property type="match status" value="1"/>
</dbReference>
<dbReference type="Gene3D" id="3.40.50.300">
    <property type="entry name" value="P-loop containing nucleotide triphosphate hydrolases"/>
    <property type="match status" value="1"/>
</dbReference>
<proteinExistence type="predicted"/>
<organism evidence="3">
    <name type="scientific">marine sediment metagenome</name>
    <dbReference type="NCBI Taxonomy" id="412755"/>
    <lineage>
        <taxon>unclassified sequences</taxon>
        <taxon>metagenomes</taxon>
        <taxon>ecological metagenomes</taxon>
    </lineage>
</organism>
<dbReference type="Pfam" id="PF20030">
    <property type="entry name" value="bpMoxR"/>
    <property type="match status" value="1"/>
</dbReference>
<dbReference type="InterPro" id="IPR041538">
    <property type="entry name" value="RavA-like_AAA_lid"/>
</dbReference>